<evidence type="ECO:0000256" key="4">
    <source>
        <dbReference type="SAM" id="Phobius"/>
    </source>
</evidence>
<evidence type="ECO:0000259" key="5">
    <source>
        <dbReference type="Pfam" id="PF13490"/>
    </source>
</evidence>
<protein>
    <submittedName>
        <fullName evidence="6">Anti-sigma factor</fullName>
    </submittedName>
</protein>
<name>A0A6N7YLG1_9PSEU</name>
<dbReference type="OrthoDB" id="5185837at2"/>
<keyword evidence="7" id="KW-1185">Reference proteome</keyword>
<feature type="region of interest" description="Disordered" evidence="3">
    <location>
        <begin position="116"/>
        <end position="136"/>
    </location>
</feature>
<evidence type="ECO:0000256" key="2">
    <source>
        <dbReference type="ARBA" id="ARBA00023163"/>
    </source>
</evidence>
<evidence type="ECO:0000313" key="6">
    <source>
        <dbReference type="EMBL" id="MTD52862.1"/>
    </source>
</evidence>
<feature type="transmembrane region" description="Helical" evidence="4">
    <location>
        <begin position="92"/>
        <end position="112"/>
    </location>
</feature>
<evidence type="ECO:0000256" key="3">
    <source>
        <dbReference type="SAM" id="MobiDB-lite"/>
    </source>
</evidence>
<dbReference type="InterPro" id="IPR027383">
    <property type="entry name" value="Znf_put"/>
</dbReference>
<reference evidence="6 7" key="1">
    <citation type="submission" date="2019-11" db="EMBL/GenBank/DDBJ databases">
        <title>Draft genome of Amycolatopsis RM579.</title>
        <authorList>
            <person name="Duangmal K."/>
            <person name="Mingma R."/>
        </authorList>
    </citation>
    <scope>NUCLEOTIDE SEQUENCE [LARGE SCALE GENOMIC DNA]</scope>
    <source>
        <strain evidence="6 7">RM579</strain>
    </source>
</reference>
<keyword evidence="1" id="KW-0805">Transcription regulation</keyword>
<keyword evidence="4" id="KW-0812">Transmembrane</keyword>
<keyword evidence="4" id="KW-1133">Transmembrane helix</keyword>
<feature type="domain" description="Putative zinc-finger" evidence="5">
    <location>
        <begin position="11"/>
        <end position="38"/>
    </location>
</feature>
<accession>A0A6N7YLG1</accession>
<dbReference type="Pfam" id="PF13490">
    <property type="entry name" value="zf-HC2"/>
    <property type="match status" value="1"/>
</dbReference>
<dbReference type="Proteomes" id="UP000440096">
    <property type="component" value="Unassembled WGS sequence"/>
</dbReference>
<proteinExistence type="predicted"/>
<comment type="caution">
    <text evidence="6">The sequence shown here is derived from an EMBL/GenBank/DDBJ whole genome shotgun (WGS) entry which is preliminary data.</text>
</comment>
<dbReference type="InterPro" id="IPR041916">
    <property type="entry name" value="Anti_sigma_zinc_sf"/>
</dbReference>
<sequence>MSEPHELHVDLVEYLFGEPSEQDRLTVEAHLAACAQCREEVDSLTEMQTQLSAVPPEAMLDGPPPDADLLLQRALRQVRKESAGVRTRNRTFAAAAAVVVAAAAIGVGVLVGRTTAGTSSPIAAPPPASVRPTGARFASGTDAATGARLTVGVTPAAGWVRVNASVTGIPAGQRCRVVVVGKDGAREVAGSWLVSPKAANEGVNLDGSALIDPANVAAVLVENTDGKQFVQVKV</sequence>
<dbReference type="AlphaFoldDB" id="A0A6N7YLG1"/>
<keyword evidence="2" id="KW-0804">Transcription</keyword>
<dbReference type="EMBL" id="WMBA01000002">
    <property type="protein sequence ID" value="MTD52862.1"/>
    <property type="molecule type" value="Genomic_DNA"/>
</dbReference>
<organism evidence="6 7">
    <name type="scientific">Amycolatopsis pithecellobii</name>
    <dbReference type="NCBI Taxonomy" id="664692"/>
    <lineage>
        <taxon>Bacteria</taxon>
        <taxon>Bacillati</taxon>
        <taxon>Actinomycetota</taxon>
        <taxon>Actinomycetes</taxon>
        <taxon>Pseudonocardiales</taxon>
        <taxon>Pseudonocardiaceae</taxon>
        <taxon>Amycolatopsis</taxon>
    </lineage>
</organism>
<keyword evidence="4" id="KW-0472">Membrane</keyword>
<evidence type="ECO:0000313" key="7">
    <source>
        <dbReference type="Proteomes" id="UP000440096"/>
    </source>
</evidence>
<dbReference type="RefSeq" id="WP_154755074.1">
    <property type="nucleotide sequence ID" value="NZ_WMBA01000002.1"/>
</dbReference>
<dbReference type="Gene3D" id="1.10.10.1320">
    <property type="entry name" value="Anti-sigma factor, zinc-finger domain"/>
    <property type="match status" value="1"/>
</dbReference>
<evidence type="ECO:0000256" key="1">
    <source>
        <dbReference type="ARBA" id="ARBA00023015"/>
    </source>
</evidence>
<gene>
    <name evidence="6" type="ORF">GKO32_02570</name>
</gene>